<dbReference type="Proteomes" id="UP000182836">
    <property type="component" value="Unassembled WGS sequence"/>
</dbReference>
<dbReference type="OrthoDB" id="2973198at2"/>
<sequence>MNRKEVASRIFKCSKEELEVWRKHALFCLKWYQKDNNAFEIEECEFVIREIDKRLLNLKNDN</sequence>
<protein>
    <submittedName>
        <fullName evidence="1">Uncharacterized protein</fullName>
    </submittedName>
</protein>
<dbReference type="EMBL" id="LGUG01000004">
    <property type="protein sequence ID" value="KON97716.1"/>
    <property type="molecule type" value="Genomic_DNA"/>
</dbReference>
<proteinExistence type="predicted"/>
<name>A0A0D1Y424_ANEMI</name>
<evidence type="ECO:0000313" key="3">
    <source>
        <dbReference type="Proteomes" id="UP000037269"/>
    </source>
</evidence>
<dbReference type="EMBL" id="FNED01000080">
    <property type="protein sequence ID" value="SDK59129.1"/>
    <property type="molecule type" value="Genomic_DNA"/>
</dbReference>
<reference evidence="2 4" key="2">
    <citation type="submission" date="2016-10" db="EMBL/GenBank/DDBJ databases">
        <authorList>
            <person name="de Groot N.N."/>
        </authorList>
    </citation>
    <scope>NUCLEOTIDE SEQUENCE [LARGE SCALE GENOMIC DNA]</scope>
    <source>
        <strain evidence="2 4">DSM 2895</strain>
    </source>
</reference>
<gene>
    <name evidence="1" type="ORF">AF333_22040</name>
    <name evidence="2" type="ORF">SAMN04487909_1801</name>
</gene>
<evidence type="ECO:0000313" key="4">
    <source>
        <dbReference type="Proteomes" id="UP000182836"/>
    </source>
</evidence>
<evidence type="ECO:0000313" key="2">
    <source>
        <dbReference type="EMBL" id="SDK59129.1"/>
    </source>
</evidence>
<reference evidence="1 3" key="1">
    <citation type="submission" date="2015-07" db="EMBL/GenBank/DDBJ databases">
        <title>Fjat-14205 dsm 2895.</title>
        <authorList>
            <person name="Liu B."/>
            <person name="Wang J."/>
            <person name="Zhu Y."/>
            <person name="Liu G."/>
            <person name="Chen Q."/>
            <person name="Chen Z."/>
            <person name="Lan J."/>
            <person name="Che J."/>
            <person name="Ge C."/>
            <person name="Shi H."/>
            <person name="Pan Z."/>
            <person name="Liu X."/>
        </authorList>
    </citation>
    <scope>NUCLEOTIDE SEQUENCE [LARGE SCALE GENOMIC DNA]</scope>
    <source>
        <strain evidence="1 3">DSM 2895</strain>
    </source>
</reference>
<dbReference type="AlphaFoldDB" id="A0A0D1Y424"/>
<organism evidence="1 3">
    <name type="scientific">Aneurinibacillus migulanus</name>
    <name type="common">Bacillus migulanus</name>
    <dbReference type="NCBI Taxonomy" id="47500"/>
    <lineage>
        <taxon>Bacteria</taxon>
        <taxon>Bacillati</taxon>
        <taxon>Bacillota</taxon>
        <taxon>Bacilli</taxon>
        <taxon>Bacillales</taxon>
        <taxon>Paenibacillaceae</taxon>
        <taxon>Aneurinibacillus group</taxon>
        <taxon>Aneurinibacillus</taxon>
    </lineage>
</organism>
<dbReference type="RefSeq" id="WP_043066771.1">
    <property type="nucleotide sequence ID" value="NZ_CCMI01000102.1"/>
</dbReference>
<accession>A0A0D1Y424</accession>
<dbReference type="PATRIC" id="fig|47500.8.peg.879"/>
<keyword evidence="3" id="KW-1185">Reference proteome</keyword>
<dbReference type="GeneID" id="42307822"/>
<evidence type="ECO:0000313" key="1">
    <source>
        <dbReference type="EMBL" id="KON97716.1"/>
    </source>
</evidence>
<dbReference type="Proteomes" id="UP000037269">
    <property type="component" value="Unassembled WGS sequence"/>
</dbReference>